<accession>A0ABQ2VF45</accession>
<feature type="region of interest" description="Disordered" evidence="1">
    <location>
        <begin position="1"/>
        <end position="32"/>
    </location>
</feature>
<dbReference type="RefSeq" id="WP_189304405.1">
    <property type="nucleotide sequence ID" value="NZ_BMRP01000022.1"/>
</dbReference>
<dbReference type="EMBL" id="BMRP01000022">
    <property type="protein sequence ID" value="GGU82383.1"/>
    <property type="molecule type" value="Genomic_DNA"/>
</dbReference>
<protein>
    <submittedName>
        <fullName evidence="2">Uncharacterized protein</fullName>
    </submittedName>
</protein>
<keyword evidence="3" id="KW-1185">Reference proteome</keyword>
<evidence type="ECO:0000313" key="2">
    <source>
        <dbReference type="EMBL" id="GGU82383.1"/>
    </source>
</evidence>
<dbReference type="Proteomes" id="UP000654471">
    <property type="component" value="Unassembled WGS sequence"/>
</dbReference>
<evidence type="ECO:0000256" key="1">
    <source>
        <dbReference type="SAM" id="MobiDB-lite"/>
    </source>
</evidence>
<gene>
    <name evidence="2" type="ORF">GCM10010211_55460</name>
</gene>
<reference evidence="3" key="1">
    <citation type="journal article" date="2019" name="Int. J. Syst. Evol. Microbiol.">
        <title>The Global Catalogue of Microorganisms (GCM) 10K type strain sequencing project: providing services to taxonomists for standard genome sequencing and annotation.</title>
        <authorList>
            <consortium name="The Broad Institute Genomics Platform"/>
            <consortium name="The Broad Institute Genome Sequencing Center for Infectious Disease"/>
            <person name="Wu L."/>
            <person name="Ma J."/>
        </authorList>
    </citation>
    <scope>NUCLEOTIDE SEQUENCE [LARGE SCALE GENOMIC DNA]</scope>
    <source>
        <strain evidence="3">JCM 3399</strain>
    </source>
</reference>
<comment type="caution">
    <text evidence="2">The sequence shown here is derived from an EMBL/GenBank/DDBJ whole genome shotgun (WGS) entry which is preliminary data.</text>
</comment>
<feature type="compositionally biased region" description="Basic and acidic residues" evidence="1">
    <location>
        <begin position="8"/>
        <end position="31"/>
    </location>
</feature>
<evidence type="ECO:0000313" key="3">
    <source>
        <dbReference type="Proteomes" id="UP000654471"/>
    </source>
</evidence>
<organism evidence="2 3">
    <name type="scientific">Streptomyces albospinus</name>
    <dbReference type="NCBI Taxonomy" id="285515"/>
    <lineage>
        <taxon>Bacteria</taxon>
        <taxon>Bacillati</taxon>
        <taxon>Actinomycetota</taxon>
        <taxon>Actinomycetes</taxon>
        <taxon>Kitasatosporales</taxon>
        <taxon>Streptomycetaceae</taxon>
        <taxon>Streptomyces</taxon>
    </lineage>
</organism>
<sequence>MRQQAAQSRKESVEGQASARERDRHGGRTEAVDDDMAAYARTLRANGVPVPRIAQRFVITSGKRRGKCPSAATIHRILAEGETVETTARLGPGLTSPAPRV</sequence>
<proteinExistence type="predicted"/>
<name>A0ABQ2VF45_9ACTN</name>